<dbReference type="EMBL" id="CP004006">
    <property type="protein sequence ID" value="AHE66718.1"/>
    <property type="molecule type" value="Genomic_DNA"/>
</dbReference>
<proteinExistence type="predicted"/>
<keyword evidence="1" id="KW-0812">Transmembrane</keyword>
<keyword evidence="1" id="KW-1133">Transmembrane helix</keyword>
<dbReference type="AlphaFoldDB" id="W0B844"/>
<evidence type="ECO:0000313" key="3">
    <source>
        <dbReference type="EMBL" id="AHE66718.1"/>
    </source>
</evidence>
<protein>
    <recommendedName>
        <fullName evidence="2">SPOR domain-containing protein</fullName>
    </recommendedName>
</protein>
<dbReference type="STRING" id="1268635.Loa_01162"/>
<feature type="transmembrane region" description="Helical" evidence="1">
    <location>
        <begin position="12"/>
        <end position="31"/>
    </location>
</feature>
<dbReference type="HOGENOM" id="CLU_1159935_0_0_6"/>
<organism evidence="3 4">
    <name type="scientific">Legionella oakridgensis ATCC 33761 = DSM 21215</name>
    <dbReference type="NCBI Taxonomy" id="1268635"/>
    <lineage>
        <taxon>Bacteria</taxon>
        <taxon>Pseudomonadati</taxon>
        <taxon>Pseudomonadota</taxon>
        <taxon>Gammaproteobacteria</taxon>
        <taxon>Legionellales</taxon>
        <taxon>Legionellaceae</taxon>
        <taxon>Legionella</taxon>
    </lineage>
</organism>
<dbReference type="Gene3D" id="3.30.70.1070">
    <property type="entry name" value="Sporulation related repeat"/>
    <property type="match status" value="1"/>
</dbReference>
<gene>
    <name evidence="3" type="ORF">Loa_01162</name>
</gene>
<feature type="domain" description="SPOR" evidence="2">
    <location>
        <begin position="153"/>
        <end position="232"/>
    </location>
</feature>
<name>W0B844_9GAMM</name>
<evidence type="ECO:0000313" key="4">
    <source>
        <dbReference type="Proteomes" id="UP000018838"/>
    </source>
</evidence>
<dbReference type="GO" id="GO:0042834">
    <property type="term" value="F:peptidoglycan binding"/>
    <property type="evidence" value="ECO:0007669"/>
    <property type="project" value="InterPro"/>
</dbReference>
<sequence>MIKPAPKNRRYLRLPMVAGVIVAALSIAFILQPNSPPTPSSTEPVIEVALPPEFPEVAQADVALASEIPPYDVAASRQFLQPTELRRAELIVSNNEEDDITTDDFVVMDKVVVIPKVIQAKAEPVKAREVKTLNTQASISTVKQQKPVSVKLASMQDHYTIQLLASHSRAKLEHFAQLYHIKNQSRILRAKKPDGVWYVLTFGDYHQRDAARQAIMQLPQGLAKFKPWVRSFSELQNIG</sequence>
<dbReference type="eggNOG" id="COG3266">
    <property type="taxonomic scope" value="Bacteria"/>
</dbReference>
<keyword evidence="1" id="KW-0472">Membrane</keyword>
<dbReference type="Proteomes" id="UP000018838">
    <property type="component" value="Chromosome"/>
</dbReference>
<accession>W0B844</accession>
<evidence type="ECO:0000259" key="2">
    <source>
        <dbReference type="PROSITE" id="PS51724"/>
    </source>
</evidence>
<dbReference type="PATRIC" id="fig|1268635.3.peg.1167"/>
<dbReference type="InterPro" id="IPR036680">
    <property type="entry name" value="SPOR-like_sf"/>
</dbReference>
<reference evidence="3 4" key="1">
    <citation type="journal article" date="2013" name="Int. J. Med. Microbiol.">
        <title>Legionella oakridgensis ATCC 33761 genome sequence and phenotypic characterization reveals its replication capacity in amoebae.</title>
        <authorList>
            <person name="Brzuszkiewicz E."/>
            <person name="Schulz T."/>
            <person name="Rydzewski K."/>
            <person name="Daniel R."/>
            <person name="Gillmaier N."/>
            <person name="Dittmann C."/>
            <person name="Holland G."/>
            <person name="Schunder E."/>
            <person name="Lautner M."/>
            <person name="Eisenreich W."/>
            <person name="Luck C."/>
            <person name="Heuner K."/>
        </authorList>
    </citation>
    <scope>NUCLEOTIDE SEQUENCE [LARGE SCALE GENOMIC DNA]</scope>
    <source>
        <strain>OR-10</strain>
        <strain evidence="4">ATCC 33761</strain>
    </source>
</reference>
<dbReference type="InterPro" id="IPR007730">
    <property type="entry name" value="SPOR-like_dom"/>
</dbReference>
<keyword evidence="4" id="KW-1185">Reference proteome</keyword>
<evidence type="ECO:0000256" key="1">
    <source>
        <dbReference type="SAM" id="Phobius"/>
    </source>
</evidence>
<dbReference type="KEGG" id="lok:Loa_01162"/>
<dbReference type="RefSeq" id="WP_148294869.1">
    <property type="nucleotide sequence ID" value="NZ_CP004006.1"/>
</dbReference>
<dbReference type="PROSITE" id="PS51724">
    <property type="entry name" value="SPOR"/>
    <property type="match status" value="1"/>
</dbReference>
<dbReference type="Pfam" id="PF05036">
    <property type="entry name" value="SPOR"/>
    <property type="match status" value="1"/>
</dbReference>